<organism evidence="2 3">
    <name type="scientific">Melanopsichium pennsylvanicum</name>
    <dbReference type="NCBI Taxonomy" id="63383"/>
    <lineage>
        <taxon>Eukaryota</taxon>
        <taxon>Fungi</taxon>
        <taxon>Dikarya</taxon>
        <taxon>Basidiomycota</taxon>
        <taxon>Ustilaginomycotina</taxon>
        <taxon>Ustilaginomycetes</taxon>
        <taxon>Ustilaginales</taxon>
        <taxon>Ustilaginaceae</taxon>
        <taxon>Melanopsichium</taxon>
    </lineage>
</organism>
<feature type="compositionally biased region" description="Polar residues" evidence="1">
    <location>
        <begin position="187"/>
        <end position="198"/>
    </location>
</feature>
<dbReference type="EMBL" id="OAPG01000003">
    <property type="protein sequence ID" value="SNX83242.1"/>
    <property type="molecule type" value="Genomic_DNA"/>
</dbReference>
<dbReference type="AlphaFoldDB" id="A0AAJ4XIY4"/>
<feature type="compositionally biased region" description="Polar residues" evidence="1">
    <location>
        <begin position="103"/>
        <end position="149"/>
    </location>
</feature>
<evidence type="ECO:0000313" key="2">
    <source>
        <dbReference type="EMBL" id="SNX83242.1"/>
    </source>
</evidence>
<evidence type="ECO:0000313" key="3">
    <source>
        <dbReference type="Proteomes" id="UP001294444"/>
    </source>
</evidence>
<dbReference type="Proteomes" id="UP001294444">
    <property type="component" value="Unassembled WGS sequence"/>
</dbReference>
<protein>
    <submittedName>
        <fullName evidence="2">Uncharacterized protein</fullName>
    </submittedName>
</protein>
<evidence type="ECO:0000256" key="1">
    <source>
        <dbReference type="SAM" id="MobiDB-lite"/>
    </source>
</evidence>
<sequence length="369" mass="40305">MITGSSNALDQIRFSNNTASPTIQTRPLAIPGTELASHPLPSPRHHPDIGQIWDENVRRANRRLVDEIELLNRLVFEGQAHHRQQTSFHAFTWPNSDPDDGSDQTWPSNPARLLSSSPISAVSNDTGRSLTSPLSPDSDGSTESNSNEWTFHPNWSFEPSSLDHHNPEYNDSRTTSHPLRESYSNVQAGSINSSSGQWAGQLGAPTYQGPDLHSFAEPQRQQLGLYSCTENSGSPSTPLAIRGFRVSKSYDTSSITAPQLLAKGASTASELTTQLEEWPELTKHGLHIPTQPNPYALYYDAQTQPCYPVELHLTCNVDANLRMVNTNCVPCNVILGGKLSLARLSKSMAIAPTPNDAGRSTTPMAMLAT</sequence>
<feature type="region of interest" description="Disordered" evidence="1">
    <location>
        <begin position="1"/>
        <end position="24"/>
    </location>
</feature>
<accession>A0AAJ4XIY4</accession>
<keyword evidence="3" id="KW-1185">Reference proteome</keyword>
<proteinExistence type="predicted"/>
<feature type="region of interest" description="Disordered" evidence="1">
    <location>
        <begin position="90"/>
        <end position="150"/>
    </location>
</feature>
<reference evidence="2" key="1">
    <citation type="submission" date="2023-10" db="EMBL/GenBank/DDBJ databases">
        <authorList>
            <person name="Guldener U."/>
        </authorList>
    </citation>
    <scope>NUCLEOTIDE SEQUENCE</scope>
    <source>
        <strain evidence="2">Mp4</strain>
    </source>
</reference>
<comment type="caution">
    <text evidence="2">The sequence shown here is derived from an EMBL/GenBank/DDBJ whole genome shotgun (WGS) entry which is preliminary data.</text>
</comment>
<name>A0AAJ4XIY4_9BASI</name>
<gene>
    <name evidence="2" type="ORF">MEPE_01948</name>
</gene>
<feature type="region of interest" description="Disordered" evidence="1">
    <location>
        <begin position="187"/>
        <end position="213"/>
    </location>
</feature>